<dbReference type="OrthoDB" id="2194642at2"/>
<dbReference type="RefSeq" id="WP_007122131.1">
    <property type="nucleotide sequence ID" value="NZ_AICN01000031.1"/>
</dbReference>
<dbReference type="InterPro" id="IPR006520">
    <property type="entry name" value="Dit_BPSPP_N"/>
</dbReference>
<proteinExistence type="predicted"/>
<organism evidence="2 3">
    <name type="scientific">Limosilactobacillus gastricus PS3</name>
    <dbReference type="NCBI Taxonomy" id="1144300"/>
    <lineage>
        <taxon>Bacteria</taxon>
        <taxon>Bacillati</taxon>
        <taxon>Bacillota</taxon>
        <taxon>Bacilli</taxon>
        <taxon>Lactobacillales</taxon>
        <taxon>Lactobacillaceae</taxon>
        <taxon>Limosilactobacillus</taxon>
    </lineage>
</organism>
<dbReference type="Gene3D" id="2.40.30.200">
    <property type="match status" value="1"/>
</dbReference>
<evidence type="ECO:0000313" key="3">
    <source>
        <dbReference type="Proteomes" id="UP000004567"/>
    </source>
</evidence>
<dbReference type="EMBL" id="AICN01000031">
    <property type="protein sequence ID" value="EHS87010.1"/>
    <property type="molecule type" value="Genomic_DNA"/>
</dbReference>
<dbReference type="NCBIfam" id="TIGR01633">
    <property type="entry name" value="phi3626_gp14_N"/>
    <property type="match status" value="1"/>
</dbReference>
<sequence length="306" mass="34248">MIKVFSNRTDKPKQYGFVSIDEAPDKNTVGYHPVEIAVSDNATDWVSIYDHPDLEGVHVVDTPAISASSQSNTSQKLGINDGKSLVSSSFDQREIKMTLRFDSRDGSDSRLAYDALQRFLVTREPYWICFADFPERMYYVKVTGVDNTTFNDWGFLVEYTLTDQLGLSRSIGTTGDQNNYLLGFGNNELLTAPPQYSFRGPAFTLYNPSDIVIDPERRGHPFKMILEGSASGDMTIRNATTATSIARKGAWSGKWVLDGVNPFLNDKNDGINTDHGIITLQIGDNKFEVSGFDGELKFDYPVWWLS</sequence>
<dbReference type="InterPro" id="IPR008841">
    <property type="entry name" value="Siphovirus-type_tail_N"/>
</dbReference>
<accession>H4GJ98</accession>
<reference evidence="2 3" key="1">
    <citation type="journal article" date="2013" name="Genome Announc.">
        <title>Genome Sequence of Lactobacillus gastricus PS3, a Strain Isolated from Human Milk.</title>
        <authorList>
            <person name="Martin V."/>
            <person name="Cardenas N."/>
            <person name="Jimenez E."/>
            <person name="Maldonado A."/>
            <person name="Rodriguez J.M."/>
            <person name="Fernandez L."/>
        </authorList>
    </citation>
    <scope>NUCLEOTIDE SEQUENCE [LARGE SCALE GENOMIC DNA]</scope>
    <source>
        <strain evidence="2 3">PS3</strain>
    </source>
</reference>
<dbReference type="PATRIC" id="fig|1144300.3.peg.774"/>
<evidence type="ECO:0000259" key="1">
    <source>
        <dbReference type="Pfam" id="PF05709"/>
    </source>
</evidence>
<name>H4GJ98_9LACO</name>
<dbReference type="Pfam" id="PF05709">
    <property type="entry name" value="Sipho_tail"/>
    <property type="match status" value="1"/>
</dbReference>
<gene>
    <name evidence="2" type="ORF">PS3_22283</name>
</gene>
<dbReference type="Proteomes" id="UP000004567">
    <property type="component" value="Unassembled WGS sequence"/>
</dbReference>
<comment type="caution">
    <text evidence="2">The sequence shown here is derived from an EMBL/GenBank/DDBJ whole genome shotgun (WGS) entry which is preliminary data.</text>
</comment>
<dbReference type="AlphaFoldDB" id="H4GJ98"/>
<feature type="domain" description="Siphovirus-type tail component RIFT-related" evidence="1">
    <location>
        <begin position="70"/>
        <end position="145"/>
    </location>
</feature>
<protein>
    <submittedName>
        <fullName evidence="2">Prophage Lp2 protein 49</fullName>
    </submittedName>
</protein>
<dbReference type="STRING" id="1144300.PS3_22283"/>
<evidence type="ECO:0000313" key="2">
    <source>
        <dbReference type="EMBL" id="EHS87010.1"/>
    </source>
</evidence>